<name>A0ABQ2DAD6_9BACI</name>
<accession>A0ABQ2DAD6</accession>
<dbReference type="EMBL" id="BMPN01000002">
    <property type="protein sequence ID" value="GGJ51224.1"/>
    <property type="molecule type" value="Genomic_DNA"/>
</dbReference>
<protein>
    <submittedName>
        <fullName evidence="1">Uncharacterized protein</fullName>
    </submittedName>
</protein>
<gene>
    <name evidence="1" type="ORF">GCM10007111_11790</name>
</gene>
<comment type="caution">
    <text evidence="1">The sequence shown here is derived from an EMBL/GenBank/DDBJ whole genome shotgun (WGS) entry which is preliminary data.</text>
</comment>
<dbReference type="Proteomes" id="UP000634435">
    <property type="component" value="Unassembled WGS sequence"/>
</dbReference>
<proteinExistence type="predicted"/>
<dbReference type="RefSeq" id="WP_188942465.1">
    <property type="nucleotide sequence ID" value="NZ_BMPN01000002.1"/>
</dbReference>
<organism evidence="1 2">
    <name type="scientific">Virgibacillus kapii</name>
    <dbReference type="NCBI Taxonomy" id="1638645"/>
    <lineage>
        <taxon>Bacteria</taxon>
        <taxon>Bacillati</taxon>
        <taxon>Bacillota</taxon>
        <taxon>Bacilli</taxon>
        <taxon>Bacillales</taxon>
        <taxon>Bacillaceae</taxon>
        <taxon>Virgibacillus</taxon>
    </lineage>
</organism>
<sequence length="109" mass="12667">MPVRVPKKVAEAFDYHRELLEGMSEESKVLMFMSIPSSRVRGRALILKEFANKYPITFLDAVRNGYEAEIDIQAELSQMLTLWLEKPYVGNEQEDINNFAHMVTKLFLK</sequence>
<reference evidence="2" key="1">
    <citation type="journal article" date="2019" name="Int. J. Syst. Evol. Microbiol.">
        <title>The Global Catalogue of Microorganisms (GCM) 10K type strain sequencing project: providing services to taxonomists for standard genome sequencing and annotation.</title>
        <authorList>
            <consortium name="The Broad Institute Genomics Platform"/>
            <consortium name="The Broad Institute Genome Sequencing Center for Infectious Disease"/>
            <person name="Wu L."/>
            <person name="Ma J."/>
        </authorList>
    </citation>
    <scope>NUCLEOTIDE SEQUENCE [LARGE SCALE GENOMIC DNA]</scope>
    <source>
        <strain evidence="2">JCM 30071</strain>
    </source>
</reference>
<evidence type="ECO:0000313" key="1">
    <source>
        <dbReference type="EMBL" id="GGJ51224.1"/>
    </source>
</evidence>
<keyword evidence="2" id="KW-1185">Reference proteome</keyword>
<evidence type="ECO:0000313" key="2">
    <source>
        <dbReference type="Proteomes" id="UP000634435"/>
    </source>
</evidence>